<feature type="transmembrane region" description="Helical" evidence="2">
    <location>
        <begin position="66"/>
        <end position="88"/>
    </location>
</feature>
<evidence type="ECO:0000313" key="3">
    <source>
        <dbReference type="EMBL" id="PSC67419.1"/>
    </source>
</evidence>
<feature type="compositionally biased region" description="Polar residues" evidence="1">
    <location>
        <begin position="353"/>
        <end position="367"/>
    </location>
</feature>
<keyword evidence="2" id="KW-0812">Transmembrane</keyword>
<dbReference type="GO" id="GO:0006506">
    <property type="term" value="P:GPI anchor biosynthetic process"/>
    <property type="evidence" value="ECO:0007669"/>
    <property type="project" value="InterPro"/>
</dbReference>
<feature type="transmembrane region" description="Helical" evidence="2">
    <location>
        <begin position="31"/>
        <end position="54"/>
    </location>
</feature>
<feature type="transmembrane region" description="Helical" evidence="2">
    <location>
        <begin position="156"/>
        <end position="177"/>
    </location>
</feature>
<evidence type="ECO:0000256" key="1">
    <source>
        <dbReference type="SAM" id="MobiDB-lite"/>
    </source>
</evidence>
<organism evidence="3 4">
    <name type="scientific">Micractinium conductrix</name>
    <dbReference type="NCBI Taxonomy" id="554055"/>
    <lineage>
        <taxon>Eukaryota</taxon>
        <taxon>Viridiplantae</taxon>
        <taxon>Chlorophyta</taxon>
        <taxon>core chlorophytes</taxon>
        <taxon>Trebouxiophyceae</taxon>
        <taxon>Chlorellales</taxon>
        <taxon>Chlorellaceae</taxon>
        <taxon>Chlorella clade</taxon>
        <taxon>Micractinium</taxon>
    </lineage>
</organism>
<dbReference type="AlphaFoldDB" id="A0A2P6V004"/>
<dbReference type="GO" id="GO:0016020">
    <property type="term" value="C:membrane"/>
    <property type="evidence" value="ECO:0007669"/>
    <property type="project" value="InterPro"/>
</dbReference>
<dbReference type="GO" id="GO:0016757">
    <property type="term" value="F:glycosyltransferase activity"/>
    <property type="evidence" value="ECO:0007669"/>
    <property type="project" value="UniProtKB-KW"/>
</dbReference>
<dbReference type="InterPro" id="IPR007720">
    <property type="entry name" value="PigQ/GPI1"/>
</dbReference>
<dbReference type="Pfam" id="PF05024">
    <property type="entry name" value="Gpi1"/>
    <property type="match status" value="2"/>
</dbReference>
<dbReference type="Proteomes" id="UP000239649">
    <property type="component" value="Unassembled WGS sequence"/>
</dbReference>
<evidence type="ECO:0000256" key="2">
    <source>
        <dbReference type="SAM" id="Phobius"/>
    </source>
</evidence>
<keyword evidence="4" id="KW-1185">Reference proteome</keyword>
<feature type="compositionally biased region" description="Basic residues" evidence="1">
    <location>
        <begin position="373"/>
        <end position="390"/>
    </location>
</feature>
<comment type="caution">
    <text evidence="3">The sequence shown here is derived from an EMBL/GenBank/DDBJ whole genome shotgun (WGS) entry which is preliminary data.</text>
</comment>
<dbReference type="EMBL" id="LHPF02000061">
    <property type="protein sequence ID" value="PSC67419.1"/>
    <property type="molecule type" value="Genomic_DNA"/>
</dbReference>
<accession>A0A2P6V004</accession>
<keyword evidence="2" id="KW-1133">Transmembrane helix</keyword>
<protein>
    <submittedName>
        <fullName evidence="3">Phosphatidylinositol N-acetylglucosaminyltransferase subunit Q-like</fullName>
    </submittedName>
</protein>
<evidence type="ECO:0000313" key="4">
    <source>
        <dbReference type="Proteomes" id="UP000239649"/>
    </source>
</evidence>
<keyword evidence="2" id="KW-0472">Membrane</keyword>
<sequence length="390" mass="39948">MAAQPAGIKLHRQLAELLGLALLQYLTALRAVLAGHASLLMGGGSALVATALLAGGLQRGLAALQALLWVLGLPAAAPYVALAAALRWQLRSTVLMWRVMRGKQQLPPLRKRLALVLQRGSSGSGGPVAAGGGAPGPRAAGLCSFPRSPGSGLKQLSGSMLLFMPLLLLLPTTAWFYSLTLALHAAAAAPRAAAQLATALAEQDPLGAALGQQGAASGSSSGCGGCGASGAGLETRTPNAPEAALAPPLPLPPPTLAIARVLVMQAPTVEERPVGRNPLDTPDEVKRLAGKPSEWDALIQSMGALAVFGGDVSECEDDIGGRLPLDCVWALEGPGWSEGEDMPPRAEVGQENAVGNASASPLSQKQQLGKKPSSSRRRQDARRKVVVVRS</sequence>
<name>A0A2P6V004_9CHLO</name>
<gene>
    <name evidence="3" type="ORF">C2E20_8914</name>
</gene>
<reference evidence="3 4" key="1">
    <citation type="journal article" date="2018" name="Plant J.">
        <title>Genome sequences of Chlorella sorokiniana UTEX 1602 and Micractinium conductrix SAG 241.80: implications to maltose excretion by a green alga.</title>
        <authorList>
            <person name="Arriola M.B."/>
            <person name="Velmurugan N."/>
            <person name="Zhang Y."/>
            <person name="Plunkett M.H."/>
            <person name="Hondzo H."/>
            <person name="Barney B.M."/>
        </authorList>
    </citation>
    <scope>NUCLEOTIDE SEQUENCE [LARGE SCALE GENOMIC DNA]</scope>
    <source>
        <strain evidence="3 4">SAG 241.80</strain>
    </source>
</reference>
<proteinExistence type="predicted"/>
<feature type="region of interest" description="Disordered" evidence="1">
    <location>
        <begin position="336"/>
        <end position="390"/>
    </location>
</feature>